<dbReference type="Proteomes" id="UP000639772">
    <property type="component" value="Chromosome 10"/>
</dbReference>
<dbReference type="EMBL" id="JADCNM010000010">
    <property type="protein sequence ID" value="KAG0465162.1"/>
    <property type="molecule type" value="Genomic_DNA"/>
</dbReference>
<feature type="region of interest" description="Disordered" evidence="1">
    <location>
        <begin position="47"/>
        <end position="81"/>
    </location>
</feature>
<protein>
    <submittedName>
        <fullName evidence="2">Uncharacterized protein</fullName>
    </submittedName>
</protein>
<evidence type="ECO:0000256" key="1">
    <source>
        <dbReference type="SAM" id="MobiDB-lite"/>
    </source>
</evidence>
<gene>
    <name evidence="2" type="ORF">HPP92_019326</name>
</gene>
<organism evidence="2 3">
    <name type="scientific">Vanilla planifolia</name>
    <name type="common">Vanilla</name>
    <dbReference type="NCBI Taxonomy" id="51239"/>
    <lineage>
        <taxon>Eukaryota</taxon>
        <taxon>Viridiplantae</taxon>
        <taxon>Streptophyta</taxon>
        <taxon>Embryophyta</taxon>
        <taxon>Tracheophyta</taxon>
        <taxon>Spermatophyta</taxon>
        <taxon>Magnoliopsida</taxon>
        <taxon>Liliopsida</taxon>
        <taxon>Asparagales</taxon>
        <taxon>Orchidaceae</taxon>
        <taxon>Vanilloideae</taxon>
        <taxon>Vanilleae</taxon>
        <taxon>Vanilla</taxon>
    </lineage>
</organism>
<reference evidence="2 3" key="1">
    <citation type="journal article" date="2020" name="Nat. Food">
        <title>A phased Vanilla planifolia genome enables genetic improvement of flavour and production.</title>
        <authorList>
            <person name="Hasing T."/>
            <person name="Tang H."/>
            <person name="Brym M."/>
            <person name="Khazi F."/>
            <person name="Huang T."/>
            <person name="Chambers A.H."/>
        </authorList>
    </citation>
    <scope>NUCLEOTIDE SEQUENCE [LARGE SCALE GENOMIC DNA]</scope>
    <source>
        <tissue evidence="2">Leaf</tissue>
    </source>
</reference>
<dbReference type="AlphaFoldDB" id="A0A835QC93"/>
<evidence type="ECO:0000313" key="2">
    <source>
        <dbReference type="EMBL" id="KAG0465162.1"/>
    </source>
</evidence>
<name>A0A835QC93_VANPL</name>
<proteinExistence type="predicted"/>
<sequence>MAAAVLAQPFRIGASCIAAMPVPFDNLNHYHVLCVLGASNWRQRKKMTNRCQSRTGPSYVEPAHAQHARVARRPALPKPDR</sequence>
<comment type="caution">
    <text evidence="2">The sequence shown here is derived from an EMBL/GenBank/DDBJ whole genome shotgun (WGS) entry which is preliminary data.</text>
</comment>
<accession>A0A835QC93</accession>
<evidence type="ECO:0000313" key="3">
    <source>
        <dbReference type="Proteomes" id="UP000639772"/>
    </source>
</evidence>